<dbReference type="EMBL" id="WIND01000002">
    <property type="protein sequence ID" value="MSU88951.1"/>
    <property type="molecule type" value="Genomic_DNA"/>
</dbReference>
<sequence length="172" mass="18211">MFDLGWLELIVIGITALIVVGPKDLPGLFRNVGRFMGRMRAMAREFQRSMEQAADESGLKEATKGLNDLHDLHRSPAKSARSYARDMMKGDEPAKPDATAARDAEALEDEVAYAAERDPVPARKAASGSAPAPEPAPAPAPEAAPEPASAGAAPDSADDPLPAAEPRENRES</sequence>
<dbReference type="Pfam" id="PF02416">
    <property type="entry name" value="TatA_B_E"/>
    <property type="match status" value="1"/>
</dbReference>
<keyword evidence="4 9" id="KW-0812">Transmembrane</keyword>
<dbReference type="PRINTS" id="PR01506">
    <property type="entry name" value="TATBPROTEIN"/>
</dbReference>
<protein>
    <recommendedName>
        <fullName evidence="9">Sec-independent protein translocase protein TatB</fullName>
    </recommendedName>
</protein>
<evidence type="ECO:0000256" key="11">
    <source>
        <dbReference type="SAM" id="Phobius"/>
    </source>
</evidence>
<name>A0A6L5YX89_9RHOB</name>
<evidence type="ECO:0000256" key="6">
    <source>
        <dbReference type="ARBA" id="ARBA00022989"/>
    </source>
</evidence>
<comment type="similarity">
    <text evidence="9">Belongs to the TatB family.</text>
</comment>
<keyword evidence="13" id="KW-1185">Reference proteome</keyword>
<feature type="compositionally biased region" description="Basic and acidic residues" evidence="10">
    <location>
        <begin position="63"/>
        <end position="74"/>
    </location>
</feature>
<proteinExistence type="inferred from homology"/>
<evidence type="ECO:0000256" key="8">
    <source>
        <dbReference type="ARBA" id="ARBA00023136"/>
    </source>
</evidence>
<keyword evidence="7 9" id="KW-0811">Translocation</keyword>
<dbReference type="NCBIfam" id="TIGR01410">
    <property type="entry name" value="tatB"/>
    <property type="match status" value="1"/>
</dbReference>
<evidence type="ECO:0000256" key="7">
    <source>
        <dbReference type="ARBA" id="ARBA00023010"/>
    </source>
</evidence>
<evidence type="ECO:0000256" key="4">
    <source>
        <dbReference type="ARBA" id="ARBA00022692"/>
    </source>
</evidence>
<keyword evidence="5 9" id="KW-0653">Protein transport</keyword>
<evidence type="ECO:0000256" key="3">
    <source>
        <dbReference type="ARBA" id="ARBA00022475"/>
    </source>
</evidence>
<dbReference type="GO" id="GO:0008320">
    <property type="term" value="F:protein transmembrane transporter activity"/>
    <property type="evidence" value="ECO:0007669"/>
    <property type="project" value="UniProtKB-UniRule"/>
</dbReference>
<dbReference type="HAMAP" id="MF_00237">
    <property type="entry name" value="TatB"/>
    <property type="match status" value="1"/>
</dbReference>
<evidence type="ECO:0000256" key="9">
    <source>
        <dbReference type="HAMAP-Rule" id="MF_00237"/>
    </source>
</evidence>
<comment type="caution">
    <text evidence="12">The sequence shown here is derived from an EMBL/GenBank/DDBJ whole genome shotgun (WGS) entry which is preliminary data.</text>
</comment>
<feature type="compositionally biased region" description="Pro residues" evidence="10">
    <location>
        <begin position="132"/>
        <end position="144"/>
    </location>
</feature>
<dbReference type="RefSeq" id="WP_154445416.1">
    <property type="nucleotide sequence ID" value="NZ_WIND01000002.1"/>
</dbReference>
<dbReference type="Proteomes" id="UP000474957">
    <property type="component" value="Unassembled WGS sequence"/>
</dbReference>
<feature type="compositionally biased region" description="Basic and acidic residues" evidence="10">
    <location>
        <begin position="83"/>
        <end position="105"/>
    </location>
</feature>
<dbReference type="PANTHER" id="PTHR33162:SF1">
    <property type="entry name" value="SEC-INDEPENDENT PROTEIN TRANSLOCASE PROTEIN TATA, CHLOROPLASTIC"/>
    <property type="match status" value="1"/>
</dbReference>
<comment type="subcellular location">
    <subcellularLocation>
        <location evidence="9">Cell membrane</location>
        <topology evidence="9">Single-pass membrane protein</topology>
    </subcellularLocation>
    <subcellularLocation>
        <location evidence="1">Membrane</location>
        <topology evidence="1">Single-pass membrane protein</topology>
    </subcellularLocation>
</comment>
<feature type="transmembrane region" description="Helical" evidence="11">
    <location>
        <begin position="6"/>
        <end position="29"/>
    </location>
</feature>
<comment type="subunit">
    <text evidence="9">The Tat system comprises two distinct complexes: a TatABC complex, containing multiple copies of TatA, TatB and TatC subunits, and a separate TatA complex, containing only TatA subunits. Substrates initially bind to the TatABC complex, which probably triggers association of the separate TatA complex to form the active translocon.</text>
</comment>
<feature type="region of interest" description="Disordered" evidence="10">
    <location>
        <begin position="63"/>
        <end position="172"/>
    </location>
</feature>
<feature type="compositionally biased region" description="Low complexity" evidence="10">
    <location>
        <begin position="145"/>
        <end position="164"/>
    </location>
</feature>
<evidence type="ECO:0000256" key="2">
    <source>
        <dbReference type="ARBA" id="ARBA00022448"/>
    </source>
</evidence>
<keyword evidence="8 9" id="KW-0472">Membrane</keyword>
<keyword evidence="2 9" id="KW-0813">Transport</keyword>
<evidence type="ECO:0000256" key="10">
    <source>
        <dbReference type="SAM" id="MobiDB-lite"/>
    </source>
</evidence>
<evidence type="ECO:0000256" key="1">
    <source>
        <dbReference type="ARBA" id="ARBA00004167"/>
    </source>
</evidence>
<dbReference type="PANTHER" id="PTHR33162">
    <property type="entry name" value="SEC-INDEPENDENT PROTEIN TRANSLOCASE PROTEIN TATA, CHLOROPLASTIC"/>
    <property type="match status" value="1"/>
</dbReference>
<evidence type="ECO:0000313" key="13">
    <source>
        <dbReference type="Proteomes" id="UP000474957"/>
    </source>
</evidence>
<dbReference type="Gene3D" id="1.20.5.3310">
    <property type="match status" value="1"/>
</dbReference>
<dbReference type="GO" id="GO:0033281">
    <property type="term" value="C:TAT protein transport complex"/>
    <property type="evidence" value="ECO:0007669"/>
    <property type="project" value="UniProtKB-UniRule"/>
</dbReference>
<accession>A0A6L5YX89</accession>
<reference evidence="12 13" key="1">
    <citation type="submission" date="2019-10" db="EMBL/GenBank/DDBJ databases">
        <title>Cognatihalovulum marinum gen. nov. sp. nov., a new member of the family Rhodobacteraceae isolated from deep seawater of the Northwest Indian Ocean.</title>
        <authorList>
            <person name="Ruan C."/>
            <person name="Wang J."/>
            <person name="Zheng X."/>
            <person name="Song L."/>
            <person name="Zhu Y."/>
            <person name="Huang Y."/>
            <person name="Lu Z."/>
            <person name="Du W."/>
            <person name="Huang L."/>
            <person name="Dai X."/>
        </authorList>
    </citation>
    <scope>NUCLEOTIDE SEQUENCE [LARGE SCALE GENOMIC DNA]</scope>
    <source>
        <strain evidence="12 13">2CG4</strain>
    </source>
</reference>
<evidence type="ECO:0000313" key="12">
    <source>
        <dbReference type="EMBL" id="MSU88951.1"/>
    </source>
</evidence>
<evidence type="ECO:0000256" key="5">
    <source>
        <dbReference type="ARBA" id="ARBA00022927"/>
    </source>
</evidence>
<dbReference type="GO" id="GO:0043953">
    <property type="term" value="P:protein transport by the Tat complex"/>
    <property type="evidence" value="ECO:0007669"/>
    <property type="project" value="UniProtKB-UniRule"/>
</dbReference>
<comment type="function">
    <text evidence="9">Part of the twin-arginine translocation (Tat) system that transports large folded proteins containing a characteristic twin-arginine motif in their signal peptide across membranes. Together with TatC, TatB is part of a receptor directly interacting with Tat signal peptides. TatB may form an oligomeric binding site that transiently accommodates folded Tat precursor proteins before their translocation.</text>
</comment>
<gene>
    <name evidence="9 12" type="primary">tatB</name>
    <name evidence="12" type="ORF">GE300_04845</name>
</gene>
<dbReference type="InterPro" id="IPR018448">
    <property type="entry name" value="TatB"/>
</dbReference>
<dbReference type="AlphaFoldDB" id="A0A6L5YX89"/>
<keyword evidence="6 9" id="KW-1133">Transmembrane helix</keyword>
<keyword evidence="3 9" id="KW-1003">Cell membrane</keyword>
<organism evidence="12 13">
    <name type="scientific">Halovulum marinum</name>
    <dbReference type="NCBI Taxonomy" id="2662447"/>
    <lineage>
        <taxon>Bacteria</taxon>
        <taxon>Pseudomonadati</taxon>
        <taxon>Pseudomonadota</taxon>
        <taxon>Alphaproteobacteria</taxon>
        <taxon>Rhodobacterales</taxon>
        <taxon>Paracoccaceae</taxon>
        <taxon>Halovulum</taxon>
    </lineage>
</organism>
<dbReference type="InterPro" id="IPR003369">
    <property type="entry name" value="TatA/B/E"/>
</dbReference>